<dbReference type="InterPro" id="IPR012910">
    <property type="entry name" value="Plug_dom"/>
</dbReference>
<dbReference type="Pfam" id="PF07715">
    <property type="entry name" value="Plug"/>
    <property type="match status" value="1"/>
</dbReference>
<evidence type="ECO:0000256" key="10">
    <source>
        <dbReference type="SAM" id="SignalP"/>
    </source>
</evidence>
<organism evidence="13 14">
    <name type="scientific">Rhodocytophaga rosea</name>
    <dbReference type="NCBI Taxonomy" id="2704465"/>
    <lineage>
        <taxon>Bacteria</taxon>
        <taxon>Pseudomonadati</taxon>
        <taxon>Bacteroidota</taxon>
        <taxon>Cytophagia</taxon>
        <taxon>Cytophagales</taxon>
        <taxon>Rhodocytophagaceae</taxon>
        <taxon>Rhodocytophaga</taxon>
    </lineage>
</organism>
<evidence type="ECO:0000256" key="7">
    <source>
        <dbReference type="ARBA" id="ARBA00023237"/>
    </source>
</evidence>
<dbReference type="PANTHER" id="PTHR30069">
    <property type="entry name" value="TONB-DEPENDENT OUTER MEMBRANE RECEPTOR"/>
    <property type="match status" value="1"/>
</dbReference>
<protein>
    <submittedName>
        <fullName evidence="13">TonB-dependent receptor</fullName>
    </submittedName>
</protein>
<dbReference type="Proteomes" id="UP000480178">
    <property type="component" value="Chromosome"/>
</dbReference>
<feature type="domain" description="TonB-dependent receptor plug" evidence="11">
    <location>
        <begin position="150"/>
        <end position="243"/>
    </location>
</feature>
<keyword evidence="4 8" id="KW-0812">Transmembrane</keyword>
<evidence type="ECO:0000256" key="2">
    <source>
        <dbReference type="ARBA" id="ARBA00022448"/>
    </source>
</evidence>
<dbReference type="PROSITE" id="PS52016">
    <property type="entry name" value="TONB_DEPENDENT_REC_3"/>
    <property type="match status" value="1"/>
</dbReference>
<keyword evidence="13" id="KW-0675">Receptor</keyword>
<evidence type="ECO:0000313" key="13">
    <source>
        <dbReference type="EMBL" id="QHT68286.1"/>
    </source>
</evidence>
<keyword evidence="6 8" id="KW-0472">Membrane</keyword>
<feature type="signal peptide" evidence="10">
    <location>
        <begin position="1"/>
        <end position="19"/>
    </location>
</feature>
<reference evidence="13 14" key="1">
    <citation type="submission" date="2020-01" db="EMBL/GenBank/DDBJ databases">
        <authorList>
            <person name="Kim M.K."/>
        </authorList>
    </citation>
    <scope>NUCLEOTIDE SEQUENCE [LARGE SCALE GENOMIC DNA]</scope>
    <source>
        <strain evidence="13 14">172606-1</strain>
    </source>
</reference>
<comment type="similarity">
    <text evidence="8">Belongs to the TonB-dependent receptor family.</text>
</comment>
<feature type="compositionally biased region" description="Polar residues" evidence="9">
    <location>
        <begin position="870"/>
        <end position="888"/>
    </location>
</feature>
<gene>
    <name evidence="13" type="ORF">GXP67_17395</name>
</gene>
<evidence type="ECO:0000313" key="14">
    <source>
        <dbReference type="Proteomes" id="UP000480178"/>
    </source>
</evidence>
<evidence type="ECO:0000256" key="9">
    <source>
        <dbReference type="SAM" id="MobiDB-lite"/>
    </source>
</evidence>
<dbReference type="InterPro" id="IPR036942">
    <property type="entry name" value="Beta-barrel_TonB_sf"/>
</dbReference>
<dbReference type="AlphaFoldDB" id="A0A6C0GJS1"/>
<accession>A0A6C0GJS1</accession>
<comment type="subcellular location">
    <subcellularLocation>
        <location evidence="1 8">Cell outer membrane</location>
        <topology evidence="1 8">Multi-pass membrane protein</topology>
    </subcellularLocation>
</comment>
<dbReference type="InterPro" id="IPR008969">
    <property type="entry name" value="CarboxyPept-like_regulatory"/>
</dbReference>
<evidence type="ECO:0000259" key="11">
    <source>
        <dbReference type="Pfam" id="PF07715"/>
    </source>
</evidence>
<dbReference type="EMBL" id="CP048222">
    <property type="protein sequence ID" value="QHT68286.1"/>
    <property type="molecule type" value="Genomic_DNA"/>
</dbReference>
<dbReference type="Gene3D" id="2.60.40.1120">
    <property type="entry name" value="Carboxypeptidase-like, regulatory domain"/>
    <property type="match status" value="1"/>
</dbReference>
<keyword evidence="7 8" id="KW-0998">Cell outer membrane</keyword>
<keyword evidence="3 8" id="KW-1134">Transmembrane beta strand</keyword>
<dbReference type="PANTHER" id="PTHR30069:SF29">
    <property type="entry name" value="HEMOGLOBIN AND HEMOGLOBIN-HAPTOGLOBIN-BINDING PROTEIN 1-RELATED"/>
    <property type="match status" value="1"/>
</dbReference>
<name>A0A6C0GJS1_9BACT</name>
<dbReference type="InterPro" id="IPR041700">
    <property type="entry name" value="OMP_b-brl_3"/>
</dbReference>
<dbReference type="Gene3D" id="2.40.170.20">
    <property type="entry name" value="TonB-dependent receptor, beta-barrel domain"/>
    <property type="match status" value="1"/>
</dbReference>
<dbReference type="RefSeq" id="WP_162444300.1">
    <property type="nucleotide sequence ID" value="NZ_CP048222.1"/>
</dbReference>
<dbReference type="KEGG" id="rhoz:GXP67_17395"/>
<evidence type="ECO:0000256" key="4">
    <source>
        <dbReference type="ARBA" id="ARBA00022692"/>
    </source>
</evidence>
<proteinExistence type="inferred from homology"/>
<feature type="chain" id="PRO_5025526523" evidence="10">
    <location>
        <begin position="20"/>
        <end position="981"/>
    </location>
</feature>
<evidence type="ECO:0000256" key="8">
    <source>
        <dbReference type="PROSITE-ProRule" id="PRU01360"/>
    </source>
</evidence>
<feature type="domain" description="Outer membrane protein beta-barrel" evidence="12">
    <location>
        <begin position="403"/>
        <end position="812"/>
    </location>
</feature>
<feature type="compositionally biased region" description="Low complexity" evidence="9">
    <location>
        <begin position="853"/>
        <end position="864"/>
    </location>
</feature>
<evidence type="ECO:0000256" key="3">
    <source>
        <dbReference type="ARBA" id="ARBA00022452"/>
    </source>
</evidence>
<keyword evidence="2 8" id="KW-0813">Transport</keyword>
<feature type="region of interest" description="Disordered" evidence="9">
    <location>
        <begin position="821"/>
        <end position="891"/>
    </location>
</feature>
<evidence type="ECO:0000256" key="1">
    <source>
        <dbReference type="ARBA" id="ARBA00004571"/>
    </source>
</evidence>
<sequence>MKKVLILLTFLGYCQFLLAQTPAGNGQPGAEATARLVTAGKGRISGTVTDASNSEPVAYATVALMQPSSKTPVDGAVADENGKFSITKVAEGDYKVVISFIGYEDKVIDNIKVSDNKAEINLGTIKVSPTVQELNEVTVQGQKDLIEEKVDRTVYNAENDATNRGGDATDVLRKVPMLSVDLDGNVSMRGSQNLKVLINNRPSTITAGSVADALKQIPSDMIKSVEVITSPSAKYDAEGSGGIINIITKKNNLQGFSLNVDGSAGTRGSDLRMQGSYNKGKMGFTLGGGGRFGYNIKGEFDNTQQTYSYDESGILTGTFLNTQQASTRNQFLFGRYNFGWDYNINKNNYLNASVQFGARNRNTYQDNLFTQSYQNDAFIGSGLRNVDVSDLSNNVDVNLNYTHNFSKPGQELSILSQYSRNNATNNFINSVLQEDDLSITSRLKNLNESYNQETTVQIDYQTPLAKNQMLELGAKDIIRQVTSNFTYYAADGPTGEYVPLTDTRLTNVFNYDQNVTSGYLSYTLNFLKDYTLKAGSRYEYTTINAKFQQEQDEITIPSYGTLVPSVNISKKLKNGNTLKAAYNRRIQRPSLQFLNPNVQASNPLSETVGNPDLRPEFTNNYEVGYNTYIKKTSLSFSAFMRNTTGSIQANRTPVGDVIRTTYENIGKEDAYGLSVFGNVSLSNKLSFNAGTDMYYAVLNNNVSNAMYKASNEGFVYNIRGMGSYTIGDGWGLQLFGFYRGRQVQLQGFQGGFGIYSLSLRKEFNDKKASIGFGAENFFTTAVKMRSELASPILTQSSVNTMRNMSFKVTFSYRIGKMTMNTRRSKSVTNDDLKGNEGGGNAQESGAQMGGGQPQTPRGTQGQMPAVLPKGTQNTKPNTTPADSTQTENAAPAELSGKWAGKMGMFDATFNLKAAGDQLTGTMSTQMGETPITNGKITGNTFSFTVSVNGNEIPFQGKLEGGQLLIDTEFRGNPVRGNFIKQ</sequence>
<evidence type="ECO:0000256" key="5">
    <source>
        <dbReference type="ARBA" id="ARBA00022729"/>
    </source>
</evidence>
<dbReference type="GO" id="GO:0044718">
    <property type="term" value="P:siderophore transmembrane transport"/>
    <property type="evidence" value="ECO:0007669"/>
    <property type="project" value="TreeGrafter"/>
</dbReference>
<keyword evidence="14" id="KW-1185">Reference proteome</keyword>
<dbReference type="GO" id="GO:0015344">
    <property type="term" value="F:siderophore uptake transmembrane transporter activity"/>
    <property type="evidence" value="ECO:0007669"/>
    <property type="project" value="TreeGrafter"/>
</dbReference>
<dbReference type="GO" id="GO:0009279">
    <property type="term" value="C:cell outer membrane"/>
    <property type="evidence" value="ECO:0007669"/>
    <property type="project" value="UniProtKB-SubCell"/>
</dbReference>
<dbReference type="Gene3D" id="2.170.130.10">
    <property type="entry name" value="TonB-dependent receptor, plug domain"/>
    <property type="match status" value="1"/>
</dbReference>
<keyword evidence="5 10" id="KW-0732">Signal</keyword>
<dbReference type="InterPro" id="IPR037066">
    <property type="entry name" value="Plug_dom_sf"/>
</dbReference>
<evidence type="ECO:0000256" key="6">
    <source>
        <dbReference type="ARBA" id="ARBA00023136"/>
    </source>
</evidence>
<dbReference type="SUPFAM" id="SSF56935">
    <property type="entry name" value="Porins"/>
    <property type="match status" value="1"/>
</dbReference>
<dbReference type="SUPFAM" id="SSF49464">
    <property type="entry name" value="Carboxypeptidase regulatory domain-like"/>
    <property type="match status" value="1"/>
</dbReference>
<dbReference type="Pfam" id="PF13620">
    <property type="entry name" value="CarboxypepD_reg"/>
    <property type="match status" value="1"/>
</dbReference>
<dbReference type="InterPro" id="IPR039426">
    <property type="entry name" value="TonB-dep_rcpt-like"/>
</dbReference>
<dbReference type="Pfam" id="PF14905">
    <property type="entry name" value="OMP_b-brl_3"/>
    <property type="match status" value="1"/>
</dbReference>
<evidence type="ECO:0000259" key="12">
    <source>
        <dbReference type="Pfam" id="PF14905"/>
    </source>
</evidence>